<dbReference type="EMBL" id="FMZM01000019">
    <property type="protein sequence ID" value="SDE30174.1"/>
    <property type="molecule type" value="Genomic_DNA"/>
</dbReference>
<sequence length="382" mass="41805">GGDQLIDLGGDGTPYVQDLCLGELAIARHTHLLSTRAVMADALDLRHRLPQTWAIVQTLACEAWVACRVASMTRKLSFDQVALVDEAVARAIGGCAPGRVFRIVEAKIIETDTAAHTARIEEQRRTRTVVLSPTDDTGLRMLFARLEAGDAAWVDATVDRVADLLHDDADLRQAHHPDLPEDVTKAELRAIALGWLARPHDLAALLQFLDQQDDEQASKTRKPSAVLHVHLHQAALDTGVGVARVEELGPLVLDQVRLLLAHANVTLRPVLDLSETIAVDRHEHPTIVRERTAILIPADAFPHSTSVTRRVDLDHPTPYLDPDTGGPPGQTGDHAAAPLTRRHHRAKTHAGYTVEQTGRTTFEWTSPHGLKRRVDPTGTHPS</sequence>
<proteinExistence type="predicted"/>
<name>A0A1G7BSP8_9ACTN</name>
<organism evidence="2 3">
    <name type="scientific">Nocardioides lianchengensis</name>
    <dbReference type="NCBI Taxonomy" id="1045774"/>
    <lineage>
        <taxon>Bacteria</taxon>
        <taxon>Bacillati</taxon>
        <taxon>Actinomycetota</taxon>
        <taxon>Actinomycetes</taxon>
        <taxon>Propionibacteriales</taxon>
        <taxon>Nocardioidaceae</taxon>
        <taxon>Nocardioides</taxon>
    </lineage>
</organism>
<feature type="non-terminal residue" evidence="2">
    <location>
        <position position="1"/>
    </location>
</feature>
<dbReference type="STRING" id="1045774.SAMN05421872_1191"/>
<accession>A0A1G7BSP8</accession>
<evidence type="ECO:0000313" key="2">
    <source>
        <dbReference type="EMBL" id="SDE30174.1"/>
    </source>
</evidence>
<reference evidence="2 3" key="1">
    <citation type="submission" date="2016-10" db="EMBL/GenBank/DDBJ databases">
        <authorList>
            <person name="de Groot N.N."/>
        </authorList>
    </citation>
    <scope>NUCLEOTIDE SEQUENCE [LARGE SCALE GENOMIC DNA]</scope>
    <source>
        <strain evidence="2 3">CGMCC 4.6858</strain>
    </source>
</reference>
<gene>
    <name evidence="2" type="ORF">SAMN05421872_1191</name>
</gene>
<protein>
    <recommendedName>
        <fullName evidence="4">DUF222 domain-containing protein</fullName>
    </recommendedName>
</protein>
<dbReference type="Proteomes" id="UP000199034">
    <property type="component" value="Unassembled WGS sequence"/>
</dbReference>
<dbReference type="AlphaFoldDB" id="A0A1G7BSP8"/>
<evidence type="ECO:0000313" key="3">
    <source>
        <dbReference type="Proteomes" id="UP000199034"/>
    </source>
</evidence>
<evidence type="ECO:0008006" key="4">
    <source>
        <dbReference type="Google" id="ProtNLM"/>
    </source>
</evidence>
<feature type="compositionally biased region" description="Polar residues" evidence="1">
    <location>
        <begin position="354"/>
        <end position="364"/>
    </location>
</feature>
<keyword evidence="3" id="KW-1185">Reference proteome</keyword>
<evidence type="ECO:0000256" key="1">
    <source>
        <dbReference type="SAM" id="MobiDB-lite"/>
    </source>
</evidence>
<feature type="region of interest" description="Disordered" evidence="1">
    <location>
        <begin position="313"/>
        <end position="382"/>
    </location>
</feature>